<dbReference type="OrthoDB" id="2112057at2"/>
<dbReference type="Gene3D" id="3.90.1140.10">
    <property type="entry name" value="Cyclic phosphodiesterase"/>
    <property type="match status" value="1"/>
</dbReference>
<evidence type="ECO:0008006" key="3">
    <source>
        <dbReference type="Google" id="ProtNLM"/>
    </source>
</evidence>
<dbReference type="AlphaFoldDB" id="A0A6I1MKB7"/>
<sequence length="182" mass="21622">MKYYIVALFDLDSYKNIEPVQRNLLRRYKLPKNQLTLHIPLETVDNPNLEKLDEIILKMIKPYKKFKVELTGNISYGESFNRFVKLNIENKGYIKKIHRSLNDMLKLHGFNIKETVDSPLFIPICHINNNFKDPKKNCLTPTTIPVKPTLRRNSLKICKIELWKLSNNRRETIVKSYELKNY</sequence>
<name>A0A6I1MKB7_9CLOT</name>
<accession>A0A6I1MKB7</accession>
<reference evidence="1 2" key="1">
    <citation type="submission" date="2019-10" db="EMBL/GenBank/DDBJ databases">
        <title>The Genome Sequence of Clostridium tarantellae Isolated from Fish Brain.</title>
        <authorList>
            <person name="Bano L."/>
            <person name="Kiel M."/>
            <person name="Sales G."/>
            <person name="Doxey A.C."/>
            <person name="Mansfield M.J."/>
            <person name="Schiavone M."/>
            <person name="Rossetto O."/>
            <person name="Pirazzini M."/>
            <person name="Dobrindt U."/>
            <person name="Montecucco C."/>
        </authorList>
    </citation>
    <scope>NUCLEOTIDE SEQUENCE [LARGE SCALE GENOMIC DNA]</scope>
    <source>
        <strain evidence="1 2">DSM 3997</strain>
    </source>
</reference>
<protein>
    <recommendedName>
        <fullName evidence="3">2'-5' RNA ligase</fullName>
    </recommendedName>
</protein>
<organism evidence="1 2">
    <name type="scientific">Clostridium tarantellae</name>
    <dbReference type="NCBI Taxonomy" id="39493"/>
    <lineage>
        <taxon>Bacteria</taxon>
        <taxon>Bacillati</taxon>
        <taxon>Bacillota</taxon>
        <taxon>Clostridia</taxon>
        <taxon>Eubacteriales</taxon>
        <taxon>Clostridiaceae</taxon>
        <taxon>Clostridium</taxon>
    </lineage>
</organism>
<keyword evidence="2" id="KW-1185">Reference proteome</keyword>
<evidence type="ECO:0000313" key="1">
    <source>
        <dbReference type="EMBL" id="MPQ43404.1"/>
    </source>
</evidence>
<comment type="caution">
    <text evidence="1">The sequence shown here is derived from an EMBL/GenBank/DDBJ whole genome shotgun (WGS) entry which is preliminary data.</text>
</comment>
<dbReference type="SUPFAM" id="SSF55144">
    <property type="entry name" value="LigT-like"/>
    <property type="match status" value="1"/>
</dbReference>
<proteinExistence type="predicted"/>
<evidence type="ECO:0000313" key="2">
    <source>
        <dbReference type="Proteomes" id="UP000430345"/>
    </source>
</evidence>
<dbReference type="InterPro" id="IPR009097">
    <property type="entry name" value="Cyclic_Pdiesterase"/>
</dbReference>
<dbReference type="RefSeq" id="WP_152888892.1">
    <property type="nucleotide sequence ID" value="NZ_WHJC01000065.1"/>
</dbReference>
<dbReference type="Proteomes" id="UP000430345">
    <property type="component" value="Unassembled WGS sequence"/>
</dbReference>
<gene>
    <name evidence="1" type="ORF">GBZ86_06480</name>
</gene>
<dbReference type="EMBL" id="WHJC01000065">
    <property type="protein sequence ID" value="MPQ43404.1"/>
    <property type="molecule type" value="Genomic_DNA"/>
</dbReference>